<evidence type="ECO:0000259" key="10">
    <source>
        <dbReference type="Pfam" id="PF03958"/>
    </source>
</evidence>
<comment type="caution">
    <text evidence="11">The sequence shown here is derived from an EMBL/GenBank/DDBJ whole genome shotgun (WGS) entry which is preliminary data.</text>
</comment>
<dbReference type="PANTHER" id="PTHR30604">
    <property type="entry name" value="PROTEIN TRANSPORT PROTEIN HOFQ"/>
    <property type="match status" value="1"/>
</dbReference>
<keyword evidence="6" id="KW-0998">Cell outer membrane</keyword>
<evidence type="ECO:0000256" key="6">
    <source>
        <dbReference type="ARBA" id="ARBA00023237"/>
    </source>
</evidence>
<comment type="subcellular location">
    <subcellularLocation>
        <location evidence="1 7">Cell outer membrane</location>
    </subcellularLocation>
</comment>
<dbReference type="Pfam" id="PF03958">
    <property type="entry name" value="Secretin_N"/>
    <property type="match status" value="1"/>
</dbReference>
<sequence length="409" mass="43984">MRRTALLAAMLFCSGTIAKETPVNLAVDDVPVAQVLQALADMARQNIIIAPEVKGNISLQLHELAWGRALRAVLTGAGLAQEKQDGVIYISSGSSAAQKLARQEAERQKKRQARPLKTQSVDLHHAEAAELAKAGDRLLGPRGTLTADRRTNRLLIRDDPEHLPGLLAWVAEMDLPVGQVALSAFIVTINEKSLRELGVKWALAEGPSGRGQPGNLRSDLAVAGATAQAGFNIGRIGGRLLELELSALERRQQLEIIASPRLIASHLQPASIKQGSEIPYQVSSGESGATSVQFKEAVLGMEVTPTVLPRGRVRLKLRITEDMPGQVLQQAGGEVLAIDKQEIETQVELNSGETLALGGIFSQKRKLADGSVPLLSEIPLLGRLFRHSGKANERRELVVFITPRIIPAG</sequence>
<evidence type="ECO:0000259" key="9">
    <source>
        <dbReference type="Pfam" id="PF00263"/>
    </source>
</evidence>
<evidence type="ECO:0000256" key="8">
    <source>
        <dbReference type="SAM" id="SignalP"/>
    </source>
</evidence>
<proteinExistence type="inferred from homology"/>
<dbReference type="GO" id="GO:0009279">
    <property type="term" value="C:cell outer membrane"/>
    <property type="evidence" value="ECO:0007669"/>
    <property type="project" value="UniProtKB-SubCell"/>
</dbReference>
<evidence type="ECO:0000256" key="2">
    <source>
        <dbReference type="ARBA" id="ARBA00006304"/>
    </source>
</evidence>
<dbReference type="PRINTS" id="PR00811">
    <property type="entry name" value="BCTERIALGSPD"/>
</dbReference>
<dbReference type="Proteomes" id="UP000036196">
    <property type="component" value="Unassembled WGS sequence"/>
</dbReference>
<name>A0A0J5LPY7_PLUGE</name>
<protein>
    <submittedName>
        <fullName evidence="11">Porin</fullName>
    </submittedName>
</protein>
<dbReference type="NCBIfam" id="NF007851">
    <property type="entry name" value="PRK10560.1"/>
    <property type="match status" value="1"/>
</dbReference>
<dbReference type="PANTHER" id="PTHR30604:SF1">
    <property type="entry name" value="DNA UTILIZATION PROTEIN HOFQ"/>
    <property type="match status" value="1"/>
</dbReference>
<evidence type="ECO:0000256" key="3">
    <source>
        <dbReference type="ARBA" id="ARBA00022448"/>
    </source>
</evidence>
<evidence type="ECO:0000256" key="7">
    <source>
        <dbReference type="RuleBase" id="RU004004"/>
    </source>
</evidence>
<feature type="domain" description="Type II/III secretion system secretin-like" evidence="9">
    <location>
        <begin position="247"/>
        <end position="406"/>
    </location>
</feature>
<dbReference type="PATRIC" id="fig|61647.15.peg.2158"/>
<dbReference type="InterPro" id="IPR038591">
    <property type="entry name" value="NolW-like_sf"/>
</dbReference>
<organism evidence="11 12">
    <name type="scientific">Pluralibacter gergoviae</name>
    <name type="common">Enterobacter gergoviae</name>
    <dbReference type="NCBI Taxonomy" id="61647"/>
    <lineage>
        <taxon>Bacteria</taxon>
        <taxon>Pseudomonadati</taxon>
        <taxon>Pseudomonadota</taxon>
        <taxon>Gammaproteobacteria</taxon>
        <taxon>Enterobacterales</taxon>
        <taxon>Enterobacteriaceae</taxon>
        <taxon>Pluralibacter</taxon>
    </lineage>
</organism>
<dbReference type="Gene3D" id="3.30.1370.120">
    <property type="match status" value="1"/>
</dbReference>
<dbReference type="STRING" id="61647.LG71_02890"/>
<feature type="domain" description="NolW-like" evidence="10">
    <location>
        <begin position="118"/>
        <end position="179"/>
    </location>
</feature>
<keyword evidence="3 7" id="KW-0813">Transport</keyword>
<dbReference type="AlphaFoldDB" id="A0A0J5LPY7"/>
<feature type="chain" id="PRO_5005262447" evidence="8">
    <location>
        <begin position="19"/>
        <end position="409"/>
    </location>
</feature>
<dbReference type="InterPro" id="IPR005644">
    <property type="entry name" value="NolW-like"/>
</dbReference>
<dbReference type="Gene3D" id="3.30.1370.130">
    <property type="match status" value="1"/>
</dbReference>
<dbReference type="RefSeq" id="WP_048279986.1">
    <property type="nucleotide sequence ID" value="NZ_LDZF01000021.1"/>
</dbReference>
<dbReference type="InterPro" id="IPR013355">
    <property type="entry name" value="Pilus_4_PilQ"/>
</dbReference>
<dbReference type="InterPro" id="IPR004846">
    <property type="entry name" value="T2SS/T3SS_dom"/>
</dbReference>
<gene>
    <name evidence="11" type="primary">hofQ</name>
    <name evidence="11" type="ORF">ABW06_18135</name>
</gene>
<keyword evidence="4 8" id="KW-0732">Signal</keyword>
<evidence type="ECO:0000313" key="12">
    <source>
        <dbReference type="Proteomes" id="UP000036196"/>
    </source>
</evidence>
<evidence type="ECO:0000313" key="11">
    <source>
        <dbReference type="EMBL" id="KMK12089.1"/>
    </source>
</evidence>
<dbReference type="PROSITE" id="PS00875">
    <property type="entry name" value="T2SP_D"/>
    <property type="match status" value="1"/>
</dbReference>
<dbReference type="GO" id="GO:0009306">
    <property type="term" value="P:protein secretion"/>
    <property type="evidence" value="ECO:0007669"/>
    <property type="project" value="InterPro"/>
</dbReference>
<comment type="similarity">
    <text evidence="2">Belongs to the bacterial secretin family. PilQ subfamily.</text>
</comment>
<feature type="signal peptide" evidence="8">
    <location>
        <begin position="1"/>
        <end position="18"/>
    </location>
</feature>
<evidence type="ECO:0000256" key="1">
    <source>
        <dbReference type="ARBA" id="ARBA00004442"/>
    </source>
</evidence>
<keyword evidence="12" id="KW-1185">Reference proteome</keyword>
<dbReference type="InterPro" id="IPR001775">
    <property type="entry name" value="GspD/PilQ"/>
</dbReference>
<evidence type="ECO:0000256" key="4">
    <source>
        <dbReference type="ARBA" id="ARBA00022729"/>
    </source>
</evidence>
<reference evidence="11 12" key="1">
    <citation type="submission" date="2015-05" db="EMBL/GenBank/DDBJ databases">
        <title>Genome sequences of Pluralibacter gergoviae.</title>
        <authorList>
            <person name="Greninger A.L."/>
            <person name="Miller S."/>
        </authorList>
    </citation>
    <scope>NUCLEOTIDE SEQUENCE [LARGE SCALE GENOMIC DNA]</scope>
    <source>
        <strain evidence="11 12">JS81F13</strain>
    </source>
</reference>
<accession>A0A0J5LPY7</accession>
<evidence type="ECO:0000256" key="5">
    <source>
        <dbReference type="ARBA" id="ARBA00023136"/>
    </source>
</evidence>
<dbReference type="InterPro" id="IPR051808">
    <property type="entry name" value="Type_IV_pilus_biogenesis"/>
</dbReference>
<dbReference type="eggNOG" id="COG4796">
    <property type="taxonomic scope" value="Bacteria"/>
</dbReference>
<dbReference type="NCBIfam" id="TIGR02515">
    <property type="entry name" value="IV_pilus_PilQ"/>
    <property type="match status" value="1"/>
</dbReference>
<dbReference type="InterPro" id="IPR004845">
    <property type="entry name" value="T2SS_GspD_CS"/>
</dbReference>
<dbReference type="EMBL" id="LDZF01000021">
    <property type="protein sequence ID" value="KMK12089.1"/>
    <property type="molecule type" value="Genomic_DNA"/>
</dbReference>
<keyword evidence="5" id="KW-0472">Membrane</keyword>
<dbReference type="Pfam" id="PF00263">
    <property type="entry name" value="Secretin"/>
    <property type="match status" value="1"/>
</dbReference>